<feature type="transmembrane region" description="Helical" evidence="2">
    <location>
        <begin position="29"/>
        <end position="53"/>
    </location>
</feature>
<keyword evidence="5" id="KW-1185">Reference proteome</keyword>
<keyword evidence="2" id="KW-0812">Transmembrane</keyword>
<feature type="chain" id="PRO_5038459354" description="GAP family protein" evidence="3">
    <location>
        <begin position="20"/>
        <end position="455"/>
    </location>
</feature>
<keyword evidence="2" id="KW-0472">Membrane</keyword>
<proteinExistence type="predicted"/>
<feature type="transmembrane region" description="Helical" evidence="2">
    <location>
        <begin position="290"/>
        <end position="313"/>
    </location>
</feature>
<evidence type="ECO:0008006" key="6">
    <source>
        <dbReference type="Google" id="ProtNLM"/>
    </source>
</evidence>
<dbReference type="Proteomes" id="UP000509303">
    <property type="component" value="Chromosome"/>
</dbReference>
<dbReference type="EMBL" id="CP054929">
    <property type="protein sequence ID" value="QKW52682.1"/>
    <property type="molecule type" value="Genomic_DNA"/>
</dbReference>
<dbReference type="RefSeq" id="WP_176164393.1">
    <property type="nucleotide sequence ID" value="NZ_CP054929.1"/>
</dbReference>
<name>A0A7H8NE08_9ACTN</name>
<feature type="signal peptide" evidence="3">
    <location>
        <begin position="1"/>
        <end position="19"/>
    </location>
</feature>
<evidence type="ECO:0000313" key="4">
    <source>
        <dbReference type="EMBL" id="QKW52682.1"/>
    </source>
</evidence>
<feature type="transmembrane region" description="Helical" evidence="2">
    <location>
        <begin position="124"/>
        <end position="146"/>
    </location>
</feature>
<protein>
    <recommendedName>
        <fullName evidence="6">GAP family protein</fullName>
    </recommendedName>
</protein>
<sequence>MAIASAGAGFLLLCSLGYALGHPDDRSDALARLLWCVAPLATTVQLASAVGRVDAILHPASGLAGAGYGPYKHALLTAASTALICFAGSVLALVAFLSLRGSIVGSPLDDPIIDAFAVGHRLPVGAVLTLLSVAPLAAAAASAFSLRTPRTTDARRAWTPRSARPALATQSAAAALATNETAHTTRTATSPFASMAAPLGQSDRVVPAHHGADTGAPSTAPPPSPELVQATNQRAPHVVHIAPPPSPTEASGLPWGIALISVALALEAYVSRDATDTRDLLPTPGHLSGGAIAVLATWVLATAGLVLVGPGLIRLCGRLLALGRPGAMRLLAGRGLQEESNRLGRPLGALCAVASSTYVAVRLYDAVPDLTHDRPFGPLTGLGAALVMGCATATALMAVLESKNARIASTDALIRIGAPRSVLRNAATLRVTAVVTVLGALSWLVAELAAMPLAT</sequence>
<feature type="transmembrane region" description="Helical" evidence="2">
    <location>
        <begin position="376"/>
        <end position="400"/>
    </location>
</feature>
<organism evidence="4 5">
    <name type="scientific">Streptomyces buecherae</name>
    <dbReference type="NCBI Taxonomy" id="2763006"/>
    <lineage>
        <taxon>Bacteria</taxon>
        <taxon>Bacillati</taxon>
        <taxon>Actinomycetota</taxon>
        <taxon>Actinomycetes</taxon>
        <taxon>Kitasatosporales</taxon>
        <taxon>Streptomycetaceae</taxon>
        <taxon>Streptomyces</taxon>
    </lineage>
</organism>
<dbReference type="AlphaFoldDB" id="A0A7H8NE08"/>
<feature type="transmembrane region" description="Helical" evidence="2">
    <location>
        <begin position="74"/>
        <end position="99"/>
    </location>
</feature>
<evidence type="ECO:0000256" key="2">
    <source>
        <dbReference type="SAM" id="Phobius"/>
    </source>
</evidence>
<gene>
    <name evidence="4" type="ORF">HUT08_27635</name>
</gene>
<feature type="region of interest" description="Disordered" evidence="1">
    <location>
        <begin position="205"/>
        <end position="227"/>
    </location>
</feature>
<evidence type="ECO:0000256" key="3">
    <source>
        <dbReference type="SAM" id="SignalP"/>
    </source>
</evidence>
<keyword evidence="3" id="KW-0732">Signal</keyword>
<evidence type="ECO:0000256" key="1">
    <source>
        <dbReference type="SAM" id="MobiDB-lite"/>
    </source>
</evidence>
<keyword evidence="2" id="KW-1133">Transmembrane helix</keyword>
<evidence type="ECO:0000313" key="5">
    <source>
        <dbReference type="Proteomes" id="UP000509303"/>
    </source>
</evidence>
<feature type="transmembrane region" description="Helical" evidence="2">
    <location>
        <begin position="427"/>
        <end position="446"/>
    </location>
</feature>
<reference evidence="4 5" key="1">
    <citation type="submission" date="2020-06" db="EMBL/GenBank/DDBJ databases">
        <title>Genome mining for natural products.</title>
        <authorList>
            <person name="Zhang B."/>
            <person name="Shi J."/>
            <person name="Ge H."/>
        </authorList>
    </citation>
    <scope>NUCLEOTIDE SEQUENCE [LARGE SCALE GENOMIC DNA]</scope>
    <source>
        <strain evidence="4 5">NA00687</strain>
    </source>
</reference>
<accession>A0A7H8NE08</accession>